<evidence type="ECO:0000313" key="2">
    <source>
        <dbReference type="EMBL" id="KIA86045.1"/>
    </source>
</evidence>
<sequence>MNDILTMILVFLEGIILGVIFFGGLWFTVKKSINAKLPALLISSSLFVRIAITMLGFYFVGVGNWQRLLLCLLGFITARFLVLFITKKIDAKNVNLDKIKINGTQS</sequence>
<feature type="transmembrane region" description="Helical" evidence="1">
    <location>
        <begin position="65"/>
        <end position="85"/>
    </location>
</feature>
<evidence type="ECO:0000313" key="3">
    <source>
        <dbReference type="Proteomes" id="UP000031473"/>
    </source>
</evidence>
<dbReference type="InterPro" id="IPR017581">
    <property type="entry name" value="AtpR-like"/>
</dbReference>
<organism evidence="2 3">
    <name type="scientific">Kaistella jeonii</name>
    <dbReference type="NCBI Taxonomy" id="266749"/>
    <lineage>
        <taxon>Bacteria</taxon>
        <taxon>Pseudomonadati</taxon>
        <taxon>Bacteroidota</taxon>
        <taxon>Flavobacteriia</taxon>
        <taxon>Flavobacteriales</taxon>
        <taxon>Weeksellaceae</taxon>
        <taxon>Chryseobacterium group</taxon>
        <taxon>Kaistella</taxon>
    </lineage>
</organism>
<dbReference type="OrthoDB" id="467414at2"/>
<name>A0A0C1CX74_9FLAO</name>
<dbReference type="STRING" id="266749.SAMN05421876_11646"/>
<dbReference type="AlphaFoldDB" id="A0A0C1CX74"/>
<keyword evidence="1" id="KW-1133">Transmembrane helix</keyword>
<dbReference type="EMBL" id="JSYL01000015">
    <property type="protein sequence ID" value="KIA86045.1"/>
    <property type="molecule type" value="Genomic_DNA"/>
</dbReference>
<evidence type="ECO:0000256" key="1">
    <source>
        <dbReference type="SAM" id="Phobius"/>
    </source>
</evidence>
<accession>A0A0C1CX74</accession>
<feature type="transmembrane region" description="Helical" evidence="1">
    <location>
        <begin position="6"/>
        <end position="27"/>
    </location>
</feature>
<dbReference type="NCBIfam" id="TIGR03165">
    <property type="entry name" value="F1F0_chp_2"/>
    <property type="match status" value="1"/>
</dbReference>
<feature type="transmembrane region" description="Helical" evidence="1">
    <location>
        <begin position="39"/>
        <end position="59"/>
    </location>
</feature>
<keyword evidence="1" id="KW-0812">Transmembrane</keyword>
<dbReference type="RefSeq" id="WP_039354569.1">
    <property type="nucleotide sequence ID" value="NZ_FOLA01000016.1"/>
</dbReference>
<comment type="caution">
    <text evidence="2">The sequence shown here is derived from an EMBL/GenBank/DDBJ whole genome shotgun (WGS) entry which is preliminary data.</text>
</comment>
<dbReference type="Proteomes" id="UP000031473">
    <property type="component" value="Unassembled WGS sequence"/>
</dbReference>
<reference evidence="2 3" key="1">
    <citation type="submission" date="2014-10" db="EMBL/GenBank/DDBJ databases">
        <title>Kaistella jeonii genome.</title>
        <authorList>
            <person name="Clayton J.T."/>
            <person name="Newman J.D."/>
        </authorList>
    </citation>
    <scope>NUCLEOTIDE SEQUENCE [LARGE SCALE GENOMIC DNA]</scope>
    <source>
        <strain evidence="2 3">DSM 17048</strain>
    </source>
</reference>
<keyword evidence="3" id="KW-1185">Reference proteome</keyword>
<dbReference type="Pfam" id="PF12966">
    <property type="entry name" value="AtpR"/>
    <property type="match status" value="1"/>
</dbReference>
<keyword evidence="1" id="KW-0472">Membrane</keyword>
<protein>
    <submittedName>
        <fullName evidence="2">ATPase F0F1</fullName>
    </submittedName>
</protein>
<gene>
    <name evidence="2" type="ORF">OA86_13910</name>
</gene>
<proteinExistence type="predicted"/>